<evidence type="ECO:0000259" key="3">
    <source>
        <dbReference type="Pfam" id="PF04082"/>
    </source>
</evidence>
<feature type="domain" description="Xylanolytic transcriptional activator regulatory" evidence="3">
    <location>
        <begin position="237"/>
        <end position="356"/>
    </location>
</feature>
<dbReference type="OrthoDB" id="2283631at2759"/>
<dbReference type="InterPro" id="IPR007219">
    <property type="entry name" value="XnlR_reg_dom"/>
</dbReference>
<dbReference type="PANTHER" id="PTHR31668:SF17">
    <property type="entry name" value="ZN(II)2CYS6 TRANSCRIPTION FACTOR (EUROFUNG)"/>
    <property type="match status" value="1"/>
</dbReference>
<dbReference type="PANTHER" id="PTHR31668">
    <property type="entry name" value="GLUCOSE TRANSPORT TRANSCRIPTION REGULATOR RGT1-RELATED-RELATED"/>
    <property type="match status" value="1"/>
</dbReference>
<dbReference type="Pfam" id="PF04082">
    <property type="entry name" value="Fungal_trans"/>
    <property type="match status" value="1"/>
</dbReference>
<feature type="compositionally biased region" description="Low complexity" evidence="2">
    <location>
        <begin position="824"/>
        <end position="849"/>
    </location>
</feature>
<dbReference type="GO" id="GO:0001080">
    <property type="term" value="P:nitrogen catabolite activation of transcription from RNA polymerase II promoter"/>
    <property type="evidence" value="ECO:0007669"/>
    <property type="project" value="TreeGrafter"/>
</dbReference>
<dbReference type="GO" id="GO:0005634">
    <property type="term" value="C:nucleus"/>
    <property type="evidence" value="ECO:0007669"/>
    <property type="project" value="TreeGrafter"/>
</dbReference>
<feature type="compositionally biased region" description="Basic residues" evidence="2">
    <location>
        <begin position="904"/>
        <end position="915"/>
    </location>
</feature>
<proteinExistence type="predicted"/>
<dbReference type="EMBL" id="JACBAD010002093">
    <property type="protein sequence ID" value="KAF7117254.1"/>
    <property type="molecule type" value="Genomic_DNA"/>
</dbReference>
<dbReference type="AlphaFoldDB" id="A0A8H6P439"/>
<name>A0A8H6P439_9EURO</name>
<feature type="region of interest" description="Disordered" evidence="2">
    <location>
        <begin position="800"/>
        <end position="922"/>
    </location>
</feature>
<sequence>MQGYAFSPSNGPPREGHKNYVFVDEHNRHKRLKACTRLKLVCVPPTIGQDGDFPLEQGLEATSMGSLGASHATSASPYSYTMPQSFGAGIQPPAGNGQPYSNGAGFMSQYVPTGPAQHNIYEVRSSHLPVTSHSYQHAQVFPTTPNHGLDNSNTGIFPDDEQSTAENLSEVLGELKIDETGIAPYIRQQRKERLEAEAPVQDEVEERLPPLSTGAGSTIRIPPELMPSDDEAMDYFKIYFNDIHPYVPVVHRSHLYYQWQNERSSISPLLLEALFACAGRLSDDPAQGAQWLALANRHESSFMDVPRLSTIQALLLLLKARESLPKKGYYYRSWQTVKTIVSMSKDLDIHEHYNAHAQGRPCELDPVECLVQTRVWQALLVVEVMIGAPQGRSDYGVDPETVDMRPVLDIKGLDQFEIDRSRQYAYFVRNAYHIRLITDIYHKIKKQKDWGANPRFVEKNPLFTDWLQSLPPDLQINYPSDGSPPWVPSHFVGNMHSHCHLGIILLHRPQLLASKSFAAGGGWKIHMALCYSSAKSLCRLQEGILDRFGLRGLLFMQRGINFAIYCILTCTMLHLIAITSPDPHFHTDARDYFTRHMRILEKCSSAWPMPEIQAQIDSLRLAFSADINRPFELKSTFPYGSPSEPYHPSPQLGSSYHTQLDQIPSNVQNRLQPLGMLAPHSHHSHSVDAPLVDENNWDPTRIINQWDMAFPVGPSNASTNSPPMGIDHHTQGTTGVLNQFPVHYETHTKVSPIAASHPLPQTQFNGHPVLITARDWQQSVASVTPVDGIINSVRYFTLSRQQASDPPSQQNRTEPRNAPTQSTPRVPSSSSAAPRRVSNSNVNVTSRRNSPQRVVDARSLAVPKAGSLPSNIIRSPRFQRSRTGVQARGRRSGTIHRTQTAVSKGRKQGNGRTQRKRTDVEEVDEAAQAEIEEAYVKLSKASVPVPSRYTPQSPESNLTETWPSLPTGVTARTAGVVEKLSWLSDRFPNGYVPPHELGKRLFEGQSVRFFNQDEKNNALAEAQKLARQRADTLSQRKGDLVEPEDVTFKQMSALDKRALVEKLVQGNYPKLETVLADKPTVLAGVVKNLHNNETYQTAGKCSQFITKIESLLASGRPSSARKI</sequence>
<keyword evidence="5" id="KW-1185">Reference proteome</keyword>
<dbReference type="GO" id="GO:0006351">
    <property type="term" value="P:DNA-templated transcription"/>
    <property type="evidence" value="ECO:0007669"/>
    <property type="project" value="InterPro"/>
</dbReference>
<evidence type="ECO:0000313" key="4">
    <source>
        <dbReference type="EMBL" id="KAF7117254.1"/>
    </source>
</evidence>
<evidence type="ECO:0000256" key="1">
    <source>
        <dbReference type="ARBA" id="ARBA00023242"/>
    </source>
</evidence>
<dbReference type="GO" id="GO:0008270">
    <property type="term" value="F:zinc ion binding"/>
    <property type="evidence" value="ECO:0007669"/>
    <property type="project" value="InterPro"/>
</dbReference>
<dbReference type="GO" id="GO:0003677">
    <property type="term" value="F:DNA binding"/>
    <property type="evidence" value="ECO:0007669"/>
    <property type="project" value="InterPro"/>
</dbReference>
<evidence type="ECO:0000313" key="5">
    <source>
        <dbReference type="Proteomes" id="UP000630445"/>
    </source>
</evidence>
<evidence type="ECO:0000256" key="2">
    <source>
        <dbReference type="SAM" id="MobiDB-lite"/>
    </source>
</evidence>
<comment type="caution">
    <text evidence="4">The sequence shown here is derived from an EMBL/GenBank/DDBJ whole genome shotgun (WGS) entry which is preliminary data.</text>
</comment>
<keyword evidence="1" id="KW-0539">Nucleus</keyword>
<dbReference type="CDD" id="cd12148">
    <property type="entry name" value="fungal_TF_MHR"/>
    <property type="match status" value="1"/>
</dbReference>
<reference evidence="4" key="1">
    <citation type="submission" date="2020-06" db="EMBL/GenBank/DDBJ databases">
        <title>Draft genome sequences of strains closely related to Aspergillus parafelis and Aspergillus hiratsukae.</title>
        <authorList>
            <person name="Dos Santos R.A.C."/>
            <person name="Rivero-Menendez O."/>
            <person name="Steenwyk J.L."/>
            <person name="Mead M.E."/>
            <person name="Goldman G.H."/>
            <person name="Alastruey-Izquierdo A."/>
            <person name="Rokas A."/>
        </authorList>
    </citation>
    <scope>NUCLEOTIDE SEQUENCE</scope>
    <source>
        <strain evidence="4">CNM-CM5793</strain>
    </source>
</reference>
<gene>
    <name evidence="4" type="ORF">CNMCM5793_006010</name>
</gene>
<feature type="compositionally biased region" description="Polar residues" evidence="2">
    <location>
        <begin position="800"/>
        <end position="823"/>
    </location>
</feature>
<organism evidence="4 5">
    <name type="scientific">Aspergillus hiratsukae</name>
    <dbReference type="NCBI Taxonomy" id="1194566"/>
    <lineage>
        <taxon>Eukaryota</taxon>
        <taxon>Fungi</taxon>
        <taxon>Dikarya</taxon>
        <taxon>Ascomycota</taxon>
        <taxon>Pezizomycotina</taxon>
        <taxon>Eurotiomycetes</taxon>
        <taxon>Eurotiomycetidae</taxon>
        <taxon>Eurotiales</taxon>
        <taxon>Aspergillaceae</taxon>
        <taxon>Aspergillus</taxon>
        <taxon>Aspergillus subgen. Fumigati</taxon>
    </lineage>
</organism>
<dbReference type="Proteomes" id="UP000630445">
    <property type="component" value="Unassembled WGS sequence"/>
</dbReference>
<accession>A0A8H6P439</accession>
<dbReference type="InterPro" id="IPR050797">
    <property type="entry name" value="Carb_Metab_Trans_Reg"/>
</dbReference>
<protein>
    <recommendedName>
        <fullName evidence="3">Xylanolytic transcriptional activator regulatory domain-containing protein</fullName>
    </recommendedName>
</protein>